<gene>
    <name evidence="1" type="ORF">KSF_026230</name>
</gene>
<proteinExistence type="predicted"/>
<organism evidence="1 2">
    <name type="scientific">Reticulibacter mediterranei</name>
    <dbReference type="NCBI Taxonomy" id="2778369"/>
    <lineage>
        <taxon>Bacteria</taxon>
        <taxon>Bacillati</taxon>
        <taxon>Chloroflexota</taxon>
        <taxon>Ktedonobacteria</taxon>
        <taxon>Ktedonobacterales</taxon>
        <taxon>Reticulibacteraceae</taxon>
        <taxon>Reticulibacter</taxon>
    </lineage>
</organism>
<evidence type="ECO:0000313" key="2">
    <source>
        <dbReference type="Proteomes" id="UP000597444"/>
    </source>
</evidence>
<evidence type="ECO:0000313" key="1">
    <source>
        <dbReference type="EMBL" id="GHO92575.1"/>
    </source>
</evidence>
<dbReference type="EMBL" id="BNJK01000001">
    <property type="protein sequence ID" value="GHO92575.1"/>
    <property type="molecule type" value="Genomic_DNA"/>
</dbReference>
<accession>A0A8J3N1V8</accession>
<sequence length="176" mass="19532">MERKTYYQNLSTLVQEFGQQSVSFYTAFPGGVPGIAEPCIGTVHVQEGKIIECLIEGRSGASINGTAAFQILRPVAVWQVQARSDRNIDITPSNPTPSSLPQVSSSLNVIIPHRNMPLLPGHLDGMSAKERIALRSVLALINGQRSVDQIKTQMHLPPETVERVLWQLYRMQIISW</sequence>
<reference evidence="1" key="1">
    <citation type="submission" date="2020-10" db="EMBL/GenBank/DDBJ databases">
        <title>Taxonomic study of unclassified bacteria belonging to the class Ktedonobacteria.</title>
        <authorList>
            <person name="Yabe S."/>
            <person name="Wang C.M."/>
            <person name="Zheng Y."/>
            <person name="Sakai Y."/>
            <person name="Cavaletti L."/>
            <person name="Monciardini P."/>
            <person name="Donadio S."/>
        </authorList>
    </citation>
    <scope>NUCLEOTIDE SEQUENCE</scope>
    <source>
        <strain evidence="1">ID150040</strain>
    </source>
</reference>
<protein>
    <submittedName>
        <fullName evidence="1">Uncharacterized protein</fullName>
    </submittedName>
</protein>
<comment type="caution">
    <text evidence="1">The sequence shown here is derived from an EMBL/GenBank/DDBJ whole genome shotgun (WGS) entry which is preliminary data.</text>
</comment>
<dbReference type="Proteomes" id="UP000597444">
    <property type="component" value="Unassembled WGS sequence"/>
</dbReference>
<dbReference type="AlphaFoldDB" id="A0A8J3N1V8"/>
<name>A0A8J3N1V8_9CHLR</name>
<dbReference type="RefSeq" id="WP_220203399.1">
    <property type="nucleotide sequence ID" value="NZ_BNJK01000001.1"/>
</dbReference>
<keyword evidence="2" id="KW-1185">Reference proteome</keyword>